<feature type="coiled-coil region" evidence="1">
    <location>
        <begin position="106"/>
        <end position="133"/>
    </location>
</feature>
<dbReference type="EMBL" id="CP146612">
    <property type="protein sequence ID" value="WWX25018.1"/>
    <property type="molecule type" value="Genomic_DNA"/>
</dbReference>
<keyword evidence="4" id="KW-1185">Reference proteome</keyword>
<evidence type="ECO:0000259" key="2">
    <source>
        <dbReference type="Pfam" id="PF22746"/>
    </source>
</evidence>
<accession>A0ABZ2J3X7</accession>
<dbReference type="Pfam" id="PF22746">
    <property type="entry name" value="SHOCT-like_DUF2089-C"/>
    <property type="match status" value="1"/>
</dbReference>
<reference evidence="3 4" key="1">
    <citation type="submission" date="2024-03" db="EMBL/GenBank/DDBJ databases">
        <title>A Dehalogenimonas Isolated from Estuarine Sediments Dihaloeliminates Chlorinated Alkanes.</title>
        <authorList>
            <person name="Yang Y."/>
            <person name="Wang H."/>
        </authorList>
    </citation>
    <scope>NUCLEOTIDE SEQUENCE [LARGE SCALE GENOMIC DNA]</scope>
    <source>
        <strain evidence="3 4">W</strain>
    </source>
</reference>
<gene>
    <name evidence="3" type="ORF">V8247_07080</name>
</gene>
<name>A0ABZ2J3X7_9CHLR</name>
<evidence type="ECO:0000313" key="3">
    <source>
        <dbReference type="EMBL" id="WWX25018.1"/>
    </source>
</evidence>
<evidence type="ECO:0000313" key="4">
    <source>
        <dbReference type="Proteomes" id="UP001375370"/>
    </source>
</evidence>
<proteinExistence type="predicted"/>
<sequence>MTDNRKRILDMLEAGKISAAEAMKLLEAMEKTGTEPRREVRKIKYLRVLIDNPGGDHGGGKADKVNVRVPVSLIRAGMKFTSLIPQDAADQVEGELKKKGISLNLKNLKDEDIEELIAALAELEVDIDGGEGKVRVFAE</sequence>
<organism evidence="3 4">
    <name type="scientific">Candidatus Dehalogenimonas loeffleri</name>
    <dbReference type="NCBI Taxonomy" id="3127115"/>
    <lineage>
        <taxon>Bacteria</taxon>
        <taxon>Bacillati</taxon>
        <taxon>Chloroflexota</taxon>
        <taxon>Dehalococcoidia</taxon>
        <taxon>Dehalococcoidales</taxon>
        <taxon>Dehalococcoidaceae</taxon>
        <taxon>Dehalogenimonas</taxon>
    </lineage>
</organism>
<dbReference type="InterPro" id="IPR053959">
    <property type="entry name" value="YvlB/LiaX_N"/>
</dbReference>
<dbReference type="Proteomes" id="UP001375370">
    <property type="component" value="Chromosome"/>
</dbReference>
<keyword evidence="1" id="KW-0175">Coiled coil</keyword>
<protein>
    <recommendedName>
        <fullName evidence="2">YvlB/LiaX N-terminal domain-containing protein</fullName>
    </recommendedName>
</protein>
<feature type="domain" description="YvlB/LiaX N-terminal" evidence="2">
    <location>
        <begin position="4"/>
        <end position="32"/>
    </location>
</feature>
<evidence type="ECO:0000256" key="1">
    <source>
        <dbReference type="SAM" id="Coils"/>
    </source>
</evidence>
<dbReference type="RefSeq" id="WP_338737151.1">
    <property type="nucleotide sequence ID" value="NZ_CP146612.1"/>
</dbReference>